<dbReference type="AlphaFoldDB" id="A0A1V1NR15"/>
<organism evidence="1 2">
    <name type="scientific">Candidatus Magnetoglobus multicellularis str. Araruama</name>
    <dbReference type="NCBI Taxonomy" id="890399"/>
    <lineage>
        <taxon>Bacteria</taxon>
        <taxon>Pseudomonadati</taxon>
        <taxon>Thermodesulfobacteriota</taxon>
        <taxon>Desulfobacteria</taxon>
        <taxon>Desulfobacterales</taxon>
        <taxon>Desulfobacteraceae</taxon>
        <taxon>Candidatus Magnetoglobus</taxon>
    </lineage>
</organism>
<evidence type="ECO:0000313" key="2">
    <source>
        <dbReference type="Proteomes" id="UP000189670"/>
    </source>
</evidence>
<accession>A0A1V1NR15</accession>
<comment type="caution">
    <text evidence="1">The sequence shown here is derived from an EMBL/GenBank/DDBJ whole genome shotgun (WGS) entry which is preliminary data.</text>
</comment>
<name>A0A1V1NR15_9BACT</name>
<dbReference type="EMBL" id="ATBP01003309">
    <property type="protein sequence ID" value="ETR65019.1"/>
    <property type="molecule type" value="Genomic_DNA"/>
</dbReference>
<proteinExistence type="predicted"/>
<evidence type="ECO:0000313" key="1">
    <source>
        <dbReference type="EMBL" id="ETR65019.1"/>
    </source>
</evidence>
<dbReference type="Proteomes" id="UP000189670">
    <property type="component" value="Unassembled WGS sequence"/>
</dbReference>
<gene>
    <name evidence="1" type="ORF">OMM_06147</name>
</gene>
<reference evidence="2" key="1">
    <citation type="submission" date="2012-11" db="EMBL/GenBank/DDBJ databases">
        <authorList>
            <person name="Lucero-Rivera Y.E."/>
            <person name="Tovar-Ramirez D."/>
        </authorList>
    </citation>
    <scope>NUCLEOTIDE SEQUENCE [LARGE SCALE GENOMIC DNA]</scope>
    <source>
        <strain evidence="2">Araruama</strain>
    </source>
</reference>
<sequence length="149" mass="16645">MTLNDRGKDLTILEKSKSLLMEYDENYPSLGGPNPHSINKSYGNSYQSIDKKNSYLDDNSFIQQVGMSLWESTAETVHLESAARIYERLFHGIPRSGAGNTVHSEILPAINQVTKQHDNIVDKIDLAIKGSLIGHGSFISKWLWVSNPV</sequence>
<protein>
    <submittedName>
        <fullName evidence="1">Uncharacterized protein</fullName>
    </submittedName>
</protein>